<dbReference type="Gene3D" id="1.10.238.10">
    <property type="entry name" value="EF-hand"/>
    <property type="match status" value="1"/>
</dbReference>
<dbReference type="OrthoDB" id="8785703at2759"/>
<dbReference type="InterPro" id="IPR011992">
    <property type="entry name" value="EF-hand-dom_pair"/>
</dbReference>
<dbReference type="GO" id="GO:0005509">
    <property type="term" value="F:calcium ion binding"/>
    <property type="evidence" value="ECO:0007669"/>
    <property type="project" value="InterPro"/>
</dbReference>
<dbReference type="InterPro" id="IPR002048">
    <property type="entry name" value="EF_hand_dom"/>
</dbReference>
<dbReference type="EMBL" id="CM018031">
    <property type="protein sequence ID" value="KAA8548890.1"/>
    <property type="molecule type" value="Genomic_DNA"/>
</dbReference>
<proteinExistence type="predicted"/>
<dbReference type="SUPFAM" id="SSF47473">
    <property type="entry name" value="EF-hand"/>
    <property type="match status" value="1"/>
</dbReference>
<evidence type="ECO:0000313" key="2">
    <source>
        <dbReference type="EMBL" id="KAA8548890.1"/>
    </source>
</evidence>
<dbReference type="SUPFAM" id="SSF57850">
    <property type="entry name" value="RING/U-box"/>
    <property type="match status" value="1"/>
</dbReference>
<accession>A0A5J5C435</accession>
<reference evidence="2 3" key="1">
    <citation type="submission" date="2019-09" db="EMBL/GenBank/DDBJ databases">
        <title>A chromosome-level genome assembly of the Chinese tupelo Nyssa sinensis.</title>
        <authorList>
            <person name="Yang X."/>
            <person name="Kang M."/>
            <person name="Yang Y."/>
            <person name="Xiong H."/>
            <person name="Wang M."/>
            <person name="Zhang Z."/>
            <person name="Wang Z."/>
            <person name="Wu H."/>
            <person name="Ma T."/>
            <person name="Liu J."/>
            <person name="Xi Z."/>
        </authorList>
    </citation>
    <scope>NUCLEOTIDE SEQUENCE [LARGE SCALE GENOMIC DNA]</scope>
    <source>
        <strain evidence="2">J267</strain>
        <tissue evidence="2">Leaf</tissue>
    </source>
</reference>
<evidence type="ECO:0000313" key="3">
    <source>
        <dbReference type="Proteomes" id="UP000325577"/>
    </source>
</evidence>
<protein>
    <recommendedName>
        <fullName evidence="1">EF-hand domain-containing protein</fullName>
    </recommendedName>
</protein>
<sequence>MEELRAIALAYYSNGSGNMKETANKFFKSMDEDGDQKIRLGEYLAFMRKLQDVVDLRMCNPGFFNYLKEDESAYHLSFADVLTLFYIIQTERRFCDACGVFLVGLYFTCAECFPLEKSRYSVCFECYRDKIFVHDHSGPLLDNNALLIVMNESNLEKNKTNELRTTETGASSSMAIVPASSSHGRSPVPKIAKVALKTVELAVNIGSAISNCSIM</sequence>
<feature type="domain" description="EF-hand" evidence="1">
    <location>
        <begin position="18"/>
        <end position="53"/>
    </location>
</feature>
<name>A0A5J5C435_9ASTE</name>
<organism evidence="2 3">
    <name type="scientific">Nyssa sinensis</name>
    <dbReference type="NCBI Taxonomy" id="561372"/>
    <lineage>
        <taxon>Eukaryota</taxon>
        <taxon>Viridiplantae</taxon>
        <taxon>Streptophyta</taxon>
        <taxon>Embryophyta</taxon>
        <taxon>Tracheophyta</taxon>
        <taxon>Spermatophyta</taxon>
        <taxon>Magnoliopsida</taxon>
        <taxon>eudicotyledons</taxon>
        <taxon>Gunneridae</taxon>
        <taxon>Pentapetalae</taxon>
        <taxon>asterids</taxon>
        <taxon>Cornales</taxon>
        <taxon>Nyssaceae</taxon>
        <taxon>Nyssa</taxon>
    </lineage>
</organism>
<keyword evidence="3" id="KW-1185">Reference proteome</keyword>
<dbReference type="Proteomes" id="UP000325577">
    <property type="component" value="Linkage Group LG0"/>
</dbReference>
<gene>
    <name evidence="2" type="ORF">F0562_000574</name>
</gene>
<dbReference type="PROSITE" id="PS50222">
    <property type="entry name" value="EF_HAND_2"/>
    <property type="match status" value="1"/>
</dbReference>
<evidence type="ECO:0000259" key="1">
    <source>
        <dbReference type="PROSITE" id="PS50222"/>
    </source>
</evidence>
<dbReference type="AlphaFoldDB" id="A0A5J5C435"/>